<keyword evidence="2" id="KW-0547">Nucleotide-binding</keyword>
<evidence type="ECO:0000259" key="1">
    <source>
        <dbReference type="PROSITE" id="PS51192"/>
    </source>
</evidence>
<dbReference type="Pfam" id="PF04851">
    <property type="entry name" value="ResIII"/>
    <property type="match status" value="1"/>
</dbReference>
<evidence type="ECO:0000313" key="2">
    <source>
        <dbReference type="EMBL" id="AOV61948.1"/>
    </source>
</evidence>
<name>A0A1D8KTC0_9CAUD</name>
<dbReference type="InterPro" id="IPR050742">
    <property type="entry name" value="Helicase_Restrict-Modif_Enz"/>
</dbReference>
<dbReference type="GO" id="GO:0005524">
    <property type="term" value="F:ATP binding"/>
    <property type="evidence" value="ECO:0007669"/>
    <property type="project" value="InterPro"/>
</dbReference>
<dbReference type="GO" id="GO:0004386">
    <property type="term" value="F:helicase activity"/>
    <property type="evidence" value="ECO:0007669"/>
    <property type="project" value="UniProtKB-KW"/>
</dbReference>
<gene>
    <name evidence="2" type="ORF">C490910_024</name>
</gene>
<dbReference type="PROSITE" id="PS51192">
    <property type="entry name" value="HELICASE_ATP_BIND_1"/>
    <property type="match status" value="1"/>
</dbReference>
<proteinExistence type="predicted"/>
<dbReference type="GO" id="GO:0016787">
    <property type="term" value="F:hydrolase activity"/>
    <property type="evidence" value="ECO:0007669"/>
    <property type="project" value="InterPro"/>
</dbReference>
<dbReference type="GO" id="GO:0003677">
    <property type="term" value="F:DNA binding"/>
    <property type="evidence" value="ECO:0007669"/>
    <property type="project" value="InterPro"/>
</dbReference>
<dbReference type="InterPro" id="IPR014001">
    <property type="entry name" value="Helicase_ATP-bd"/>
</dbReference>
<dbReference type="PANTHER" id="PTHR47396">
    <property type="entry name" value="TYPE I RESTRICTION ENZYME ECOKI R PROTEIN"/>
    <property type="match status" value="1"/>
</dbReference>
<dbReference type="RefSeq" id="YP_009322957.1">
    <property type="nucleotide sequence ID" value="NC_031927.1"/>
</dbReference>
<keyword evidence="2" id="KW-0067">ATP-binding</keyword>
<dbReference type="Proteomes" id="UP000203902">
    <property type="component" value="Segment"/>
</dbReference>
<evidence type="ECO:0000313" key="3">
    <source>
        <dbReference type="Proteomes" id="UP000203902"/>
    </source>
</evidence>
<dbReference type="PANTHER" id="PTHR47396:SF1">
    <property type="entry name" value="ATP-DEPENDENT HELICASE IRC3-RELATED"/>
    <property type="match status" value="1"/>
</dbReference>
<sequence>MIVPTGGGKTLIGIMDACKRFESASEPISIIVVAPRLLLANQLCEEYMEVIKDQVSTQVVPAHIHSGDTSHFSTTKAWEIRNFVSMTQAAGLHRIFFTTYHSLHRIAESSVQADTIYFDEAHNSVQKGFYPAVKFFSETTQRAFFFTATPKHSVTPKKPGMNDSSVYGNVIVNVEAGKLVQGGFIVRPQVVARELRLLQKDELTSHRDSEHIIQSIDESRVSKVLVCAKSVKQIVRMVAESSFVNDLKARGFSYMYIAASTGAIINGHKVTREEFFKTLNAWGADNTKQFVVLHHSILSEGINVSGLEAVIMLRAMDAVGVAQTIGRVIRLHKDDAAGLRAGTITPGNTSEYTKSFGLVIVPVFNTTQQGVARSVDKIVDTIFNKGEAAVSVIRR</sequence>
<dbReference type="GeneID" id="30308078"/>
<dbReference type="OrthoDB" id="2412at10239"/>
<dbReference type="EMBL" id="KU686212">
    <property type="protein sequence ID" value="AOV61948.1"/>
    <property type="molecule type" value="Genomic_DNA"/>
</dbReference>
<dbReference type="Gene3D" id="3.40.50.300">
    <property type="entry name" value="P-loop containing nucleotide triphosphate hydrolases"/>
    <property type="match status" value="2"/>
</dbReference>
<accession>A0A1D8KTC0</accession>
<dbReference type="InterPro" id="IPR027417">
    <property type="entry name" value="P-loop_NTPase"/>
</dbReference>
<keyword evidence="2" id="KW-0347">Helicase</keyword>
<dbReference type="Pfam" id="PF00271">
    <property type="entry name" value="Helicase_C"/>
    <property type="match status" value="1"/>
</dbReference>
<dbReference type="SUPFAM" id="SSF52540">
    <property type="entry name" value="P-loop containing nucleoside triphosphate hydrolases"/>
    <property type="match status" value="1"/>
</dbReference>
<organism evidence="2 3">
    <name type="scientific">Synechococcus phage S-CAM7</name>
    <dbReference type="NCBI Taxonomy" id="1883368"/>
    <lineage>
        <taxon>Viruses</taxon>
        <taxon>Duplodnaviria</taxon>
        <taxon>Heunggongvirae</taxon>
        <taxon>Uroviricota</taxon>
        <taxon>Caudoviricetes</taxon>
        <taxon>Pantevenvirales</taxon>
        <taxon>Kyanoviridae</taxon>
        <taxon>Mazuvirus</taxon>
        <taxon>Mazuvirus scam7</taxon>
    </lineage>
</organism>
<dbReference type="InterPro" id="IPR006935">
    <property type="entry name" value="Helicase/UvrB_N"/>
</dbReference>
<feature type="domain" description="Helicase ATP-binding" evidence="1">
    <location>
        <begin position="1"/>
        <end position="150"/>
    </location>
</feature>
<keyword evidence="2" id="KW-0378">Hydrolase</keyword>
<dbReference type="InterPro" id="IPR001650">
    <property type="entry name" value="Helicase_C-like"/>
</dbReference>
<dbReference type="KEGG" id="vg:30308078"/>
<keyword evidence="3" id="KW-1185">Reference proteome</keyword>
<protein>
    <submittedName>
        <fullName evidence="2">Helicase</fullName>
    </submittedName>
</protein>
<reference evidence="2 3" key="1">
    <citation type="journal article" date="2016" name="Virology">
        <title>The genomic content and context of auxiliary metabolic genes in marine cyanomyoviruses.</title>
        <authorList>
            <person name="Crummett L.T."/>
            <person name="Puxty R.J."/>
            <person name="Weihe C."/>
            <person name="Marston M.F."/>
            <person name="Martiny J.B."/>
        </authorList>
    </citation>
    <scope>NUCLEOTIDE SEQUENCE [LARGE SCALE GENOMIC DNA]</scope>
    <source>
        <strain evidence="2">0910CC49</strain>
    </source>
</reference>